<feature type="compositionally biased region" description="Pro residues" evidence="1">
    <location>
        <begin position="1174"/>
        <end position="1185"/>
    </location>
</feature>
<proteinExistence type="predicted"/>
<evidence type="ECO:0000313" key="5">
    <source>
        <dbReference type="EMBL" id="RAY12851.1"/>
    </source>
</evidence>
<comment type="caution">
    <text evidence="5">The sequence shown here is derived from an EMBL/GenBank/DDBJ whole genome shotgun (WGS) entry which is preliminary data.</text>
</comment>
<dbReference type="Pfam" id="PF19557">
    <property type="entry name" value="DUF6079_1st"/>
    <property type="match status" value="1"/>
</dbReference>
<feature type="compositionally biased region" description="Polar residues" evidence="1">
    <location>
        <begin position="1190"/>
        <end position="1201"/>
    </location>
</feature>
<dbReference type="InterPro" id="IPR045725">
    <property type="entry name" value="DUF6079_N"/>
</dbReference>
<dbReference type="InterPro" id="IPR058747">
    <property type="entry name" value="PglY_C"/>
</dbReference>
<organism evidence="5 6">
    <name type="scientific">Actinomadura craniellae</name>
    <dbReference type="NCBI Taxonomy" id="2231787"/>
    <lineage>
        <taxon>Bacteria</taxon>
        <taxon>Bacillati</taxon>
        <taxon>Actinomycetota</taxon>
        <taxon>Actinomycetes</taxon>
        <taxon>Streptosporangiales</taxon>
        <taxon>Thermomonosporaceae</taxon>
        <taxon>Actinomadura</taxon>
    </lineage>
</organism>
<feature type="domain" description="ATPase PglY 5th" evidence="3">
    <location>
        <begin position="847"/>
        <end position="947"/>
    </location>
</feature>
<feature type="region of interest" description="Disordered" evidence="1">
    <location>
        <begin position="1169"/>
        <end position="1224"/>
    </location>
</feature>
<gene>
    <name evidence="5" type="ORF">DPM19_22805</name>
</gene>
<sequence length="1254" mass="137431">MSNPAELVLKDILDIPESVHAGQFKVELSGGFDATRELVGKYVVTDQLQDAFRRALAQVRDALQGNESLAAYLHGSFGSGKSHFMTVLHAVLDGHDAVVDGSKPKLREVYAEHAGWLRGKKFMMVPYHLVGATDLDSKILGGYAAAAQRLGLPTPPVYRSDALLDDARRQRKFLKDDARFVAWLGTGAPAEADPDDVAPIGGVSGWTGASLDAAFDAPPGSPEREALVTALLSGPLASYAAGQRGARDAFLPLENGLAVMSRHARQHGFDGLVLFIDELILWLQAHMSNQEMVNDEVSKLVKLIESEDPERGVPIVSFISRQRDLTQLVGDDVMGAEVKNLERQVAYLAGRFQVISLEDRNLPAIIKERVLKPRPGMAGRLDAAFSDVESNHPLVKDVLLDSQGATHADWRDFRDVYPLSPALLNVLVALSGALQRERTGLKLLSEMLRLRRDDLKVGQIIPLGDLWDVLSSGIGEAFSDRLRHEAEAATRFHARVRANLLEEYGSEDDDRFRADDRLVKTLILSALAPDVTALTRLTGARLAALNLGSVRSRATPVGDLVGSRLKRLISSGFGEIRADGDLDPVFTLHLTDLNVEPILDLVGGQDHAGARRIWIKEKLWECLGVKDSGAFVCERELVWRGSRRTAEFVFENVRDAQALRDEQFTPSVEGRIRFVIDYPFDVQGKYPSDDAQRVEDLRRAGHEADTLVWLPDHLSAQREKQLGRLLKINYLLERDRLRDYTGDKSSDEQARIASYLAAQQDTLTNELTVVLQQLYGVSSGAEGNVGVEVLDGKHVLSLNPAHPDPRLEGGGGFEFNLEKMADGLFSVRYPRHPDFDTAGNRKAVTPAELKTALRWITQAMEDGERRVVVDRDKLPLLRRIVHPLELGQVHDGPLNVGTDWLRRIEQQAAQHGVTGDYQVEDIRGWIEDLGWTGMDRLVGNLVIATYALLSDRAWVYQGRPEPTPELDRIGAGWVLQDQAKPSDAEYAAARTRLAKIFGKTAPEQPFARNVGKLADTLRDRIDRIEKPVLDVLHELDGNATALGLAHDAPRLAVARQAAGLMAELSAAREDSTALARKLATAACEASDEELGSAIVSAPGVAEALRGVTWSLLEPLRGFAGREDDIGRSARTLVDRLAETANAQEFARPLAPVLTATVATAVTLITRAGKQAAELPPPPPPPPPPVRPEDTSTTPDQTSLTDDGSPPVSRAPRRRTVRQAGLDGQFDAVRADVRAYLDDHPGAEVEIVWQPVDRT</sequence>
<dbReference type="AlphaFoldDB" id="A0A365H196"/>
<dbReference type="Proteomes" id="UP000251891">
    <property type="component" value="Unassembled WGS sequence"/>
</dbReference>
<dbReference type="InterPro" id="IPR058748">
    <property type="entry name" value="PglY_5th"/>
</dbReference>
<evidence type="ECO:0000259" key="4">
    <source>
        <dbReference type="Pfam" id="PF26382"/>
    </source>
</evidence>
<accession>A0A365H196</accession>
<dbReference type="Pfam" id="PF26382">
    <property type="entry name" value="BREX_PglY_6th"/>
    <property type="match status" value="1"/>
</dbReference>
<dbReference type="Pfam" id="PF26381">
    <property type="entry name" value="BREX_PglY_5th"/>
    <property type="match status" value="1"/>
</dbReference>
<reference evidence="5 6" key="1">
    <citation type="submission" date="2018-06" db="EMBL/GenBank/DDBJ databases">
        <title>Actinomadura craniellae sp. nov. isolated from marine sponge Craniella sp.</title>
        <authorList>
            <person name="Li L."/>
            <person name="Xu Q.H."/>
            <person name="Lin H.W."/>
            <person name="Lu Y.H."/>
        </authorList>
    </citation>
    <scope>NUCLEOTIDE SEQUENCE [LARGE SCALE GENOMIC DNA]</scope>
    <source>
        <strain evidence="5 6">LHW63021</strain>
    </source>
</reference>
<dbReference type="OrthoDB" id="3201900at2"/>
<protein>
    <submittedName>
        <fullName evidence="5">PglY protein</fullName>
    </submittedName>
</protein>
<evidence type="ECO:0000256" key="1">
    <source>
        <dbReference type="SAM" id="MobiDB-lite"/>
    </source>
</evidence>
<feature type="domain" description="DUF6079" evidence="2">
    <location>
        <begin position="34"/>
        <end position="115"/>
    </location>
</feature>
<keyword evidence="6" id="KW-1185">Reference proteome</keyword>
<name>A0A365H196_9ACTN</name>
<evidence type="ECO:0000313" key="6">
    <source>
        <dbReference type="Proteomes" id="UP000251891"/>
    </source>
</evidence>
<evidence type="ECO:0000259" key="2">
    <source>
        <dbReference type="Pfam" id="PF19557"/>
    </source>
</evidence>
<evidence type="ECO:0000259" key="3">
    <source>
        <dbReference type="Pfam" id="PF26381"/>
    </source>
</evidence>
<feature type="domain" description="ATPase PglY C-terminal" evidence="4">
    <location>
        <begin position="990"/>
        <end position="1167"/>
    </location>
</feature>
<dbReference type="RefSeq" id="WP_111870039.1">
    <property type="nucleotide sequence ID" value="NZ_QLYX01000011.1"/>
</dbReference>
<dbReference type="EMBL" id="QLYX01000011">
    <property type="protein sequence ID" value="RAY12851.1"/>
    <property type="molecule type" value="Genomic_DNA"/>
</dbReference>